<comment type="catalytic activity">
    <reaction evidence="6 8">
        <text>lipid IVA (E. coli) + CMP-3-deoxy-beta-D-manno-octulosonate = alpha-Kdo-(2-&gt;6)-lipid IVA (E. coli) + CMP + H(+)</text>
        <dbReference type="Rhea" id="RHEA:28066"/>
        <dbReference type="ChEBI" id="CHEBI:15378"/>
        <dbReference type="ChEBI" id="CHEBI:58603"/>
        <dbReference type="ChEBI" id="CHEBI:60364"/>
        <dbReference type="ChEBI" id="CHEBI:60377"/>
        <dbReference type="ChEBI" id="CHEBI:85987"/>
        <dbReference type="EC" id="2.4.99.12"/>
    </reaction>
</comment>
<evidence type="ECO:0000256" key="7">
    <source>
        <dbReference type="PIRSR" id="PIRSR639901-1"/>
    </source>
</evidence>
<dbReference type="GO" id="GO:0005886">
    <property type="term" value="C:plasma membrane"/>
    <property type="evidence" value="ECO:0007669"/>
    <property type="project" value="UniProtKB-SubCell"/>
</dbReference>
<proteinExistence type="inferred from homology"/>
<organism evidence="10 11">
    <name type="scientific">Thermoflavifilum thermophilum</name>
    <dbReference type="NCBI Taxonomy" id="1393122"/>
    <lineage>
        <taxon>Bacteria</taxon>
        <taxon>Pseudomonadati</taxon>
        <taxon>Bacteroidota</taxon>
        <taxon>Chitinophagia</taxon>
        <taxon>Chitinophagales</taxon>
        <taxon>Chitinophagaceae</taxon>
        <taxon>Thermoflavifilum</taxon>
    </lineage>
</organism>
<sequence length="418" mass="48463">MRWLYYLGIRLYVWGIRLAALWMPKARLWIRGRRLQQRLMDDWQLPQNRRRIWMHCASAGEYEQGRPVLEAIRKLCPDAFLIVSFFSPSGYEARKSDTLPDLKVYLPADLPGKAEVFLNKFRPHLALFVKYEFWYGYIHALQEQKIPCILISARFEHRSFFFRLYQPFFIRLLKSFTHIFVQDTSSAQWLLKQGVSQVEVSGDTRFDRVLQIAAQWQPDQVVERFLQGRKAIVAGSTWPEDEQLWIDCVRQMDLECPMIMVPHEIRDKHIAQLLSRWPGKGIRYSELTTIAEQNIDSFDLLVVDKMGLLARIYAYGWLAYVGGGFGAGIHNILEAAVYGIPVLFGPRYQSFREARELVRLGAAFSVHDTRSMTQLLDQLSRADLADMGAIAGHYVKTQAGATEKIVNYLAENRFLTMA</sequence>
<comment type="pathway">
    <text evidence="1 8">Bacterial outer membrane biogenesis; LPS core biosynthesis.</text>
</comment>
<evidence type="ECO:0000313" key="11">
    <source>
        <dbReference type="Proteomes" id="UP000199537"/>
    </source>
</evidence>
<protein>
    <recommendedName>
        <fullName evidence="3 8">3-deoxy-D-manno-octulosonic acid transferase</fullName>
        <shortName evidence="8">Kdo transferase</shortName>
        <ecNumber evidence="2 8">2.4.99.12</ecNumber>
    </recommendedName>
    <alternativeName>
        <fullName evidence="5 8">Lipid IV(A) 3-deoxy-D-manno-octulosonic acid transferase</fullName>
    </alternativeName>
</protein>
<comment type="similarity">
    <text evidence="8">Belongs to the glycosyltransferase group 1 family.</text>
</comment>
<evidence type="ECO:0000256" key="2">
    <source>
        <dbReference type="ARBA" id="ARBA00012621"/>
    </source>
</evidence>
<keyword evidence="11" id="KW-1185">Reference proteome</keyword>
<dbReference type="GO" id="GO:0009244">
    <property type="term" value="P:lipopolysaccharide core region biosynthetic process"/>
    <property type="evidence" value="ECO:0007669"/>
    <property type="project" value="UniProtKB-UniRule"/>
</dbReference>
<dbReference type="Gene3D" id="3.40.50.11720">
    <property type="entry name" value="3-Deoxy-D-manno-octulosonic-acid transferase, N-terminal domain"/>
    <property type="match status" value="1"/>
</dbReference>
<evidence type="ECO:0000259" key="9">
    <source>
        <dbReference type="Pfam" id="PF04413"/>
    </source>
</evidence>
<evidence type="ECO:0000256" key="5">
    <source>
        <dbReference type="ARBA" id="ARBA00031445"/>
    </source>
</evidence>
<evidence type="ECO:0000256" key="4">
    <source>
        <dbReference type="ARBA" id="ARBA00022679"/>
    </source>
</evidence>
<dbReference type="InterPro" id="IPR039901">
    <property type="entry name" value="Kdotransferase"/>
</dbReference>
<evidence type="ECO:0000313" key="10">
    <source>
        <dbReference type="EMBL" id="SFV33461.1"/>
    </source>
</evidence>
<keyword evidence="8" id="KW-0472">Membrane</keyword>
<dbReference type="Pfam" id="PF04413">
    <property type="entry name" value="Glycos_transf_N"/>
    <property type="match status" value="1"/>
</dbReference>
<dbReference type="PANTHER" id="PTHR42755:SF1">
    <property type="entry name" value="3-DEOXY-D-MANNO-OCTULOSONIC ACID TRANSFERASE, MITOCHONDRIAL-RELATED"/>
    <property type="match status" value="1"/>
</dbReference>
<feature type="domain" description="3-deoxy-D-manno-octulosonic-acid transferase N-terminal" evidence="9">
    <location>
        <begin position="34"/>
        <end position="207"/>
    </location>
</feature>
<gene>
    <name evidence="10" type="ORF">SAMN05660895_1713</name>
</gene>
<comment type="function">
    <text evidence="8">Involved in lipopolysaccharide (LPS) biosynthesis. Catalyzes the transfer of 3-deoxy-D-manno-octulosonate (Kdo) residue(s) from CMP-Kdo to lipid IV(A), the tetraacyldisaccharide-1,4'-bisphosphate precursor of lipid A.</text>
</comment>
<keyword evidence="8" id="KW-1003">Cell membrane</keyword>
<dbReference type="PANTHER" id="PTHR42755">
    <property type="entry name" value="3-DEOXY-MANNO-OCTULOSONATE CYTIDYLYLTRANSFERASE"/>
    <property type="match status" value="1"/>
</dbReference>
<dbReference type="SUPFAM" id="SSF53756">
    <property type="entry name" value="UDP-Glycosyltransferase/glycogen phosphorylase"/>
    <property type="match status" value="1"/>
</dbReference>
<dbReference type="AlphaFoldDB" id="A0A1I7NFL6"/>
<feature type="active site" description="Proton acceptor" evidence="7">
    <location>
        <position position="61"/>
    </location>
</feature>
<dbReference type="STRING" id="1393122.SAMN05660895_1713"/>
<dbReference type="OrthoDB" id="9789797at2"/>
<dbReference type="GO" id="GO:0043842">
    <property type="term" value="F:Kdo transferase activity"/>
    <property type="evidence" value="ECO:0007669"/>
    <property type="project" value="UniProtKB-EC"/>
</dbReference>
<evidence type="ECO:0000256" key="1">
    <source>
        <dbReference type="ARBA" id="ARBA00004713"/>
    </source>
</evidence>
<reference evidence="11" key="1">
    <citation type="submission" date="2016-10" db="EMBL/GenBank/DDBJ databases">
        <authorList>
            <person name="Varghese N."/>
            <person name="Submissions S."/>
        </authorList>
    </citation>
    <scope>NUCLEOTIDE SEQUENCE [LARGE SCALE GENOMIC DNA]</scope>
    <source>
        <strain evidence="11">DSM 14807</strain>
    </source>
</reference>
<dbReference type="Gene3D" id="3.40.50.2000">
    <property type="entry name" value="Glycogen Phosphorylase B"/>
    <property type="match status" value="1"/>
</dbReference>
<dbReference type="InterPro" id="IPR038107">
    <property type="entry name" value="Glycos_transf_N_sf"/>
</dbReference>
<evidence type="ECO:0000256" key="6">
    <source>
        <dbReference type="ARBA" id="ARBA00049183"/>
    </source>
</evidence>
<evidence type="ECO:0000256" key="3">
    <source>
        <dbReference type="ARBA" id="ARBA00019077"/>
    </source>
</evidence>
<dbReference type="UniPathway" id="UPA00958"/>
<dbReference type="EC" id="2.4.99.12" evidence="2 8"/>
<keyword evidence="4 8" id="KW-0808">Transferase</keyword>
<comment type="subcellular location">
    <subcellularLocation>
        <location evidence="8">Cell membrane</location>
    </subcellularLocation>
</comment>
<dbReference type="GO" id="GO:0009245">
    <property type="term" value="P:lipid A biosynthetic process"/>
    <property type="evidence" value="ECO:0007669"/>
    <property type="project" value="TreeGrafter"/>
</dbReference>
<evidence type="ECO:0000256" key="8">
    <source>
        <dbReference type="RuleBase" id="RU365103"/>
    </source>
</evidence>
<name>A0A1I7NFL6_9BACT</name>
<keyword evidence="8" id="KW-0448">Lipopolysaccharide biosynthesis</keyword>
<dbReference type="Proteomes" id="UP000199537">
    <property type="component" value="Unassembled WGS sequence"/>
</dbReference>
<dbReference type="EMBL" id="FPCJ01000001">
    <property type="protein sequence ID" value="SFV33461.1"/>
    <property type="molecule type" value="Genomic_DNA"/>
</dbReference>
<accession>A0A1I7NFL6</accession>
<dbReference type="InterPro" id="IPR007507">
    <property type="entry name" value="Glycos_transf_N"/>
</dbReference>